<feature type="compositionally biased region" description="Basic and acidic residues" evidence="1">
    <location>
        <begin position="1"/>
        <end position="12"/>
    </location>
</feature>
<comment type="caution">
    <text evidence="2">The sequence shown here is derived from an EMBL/GenBank/DDBJ whole genome shotgun (WGS) entry which is preliminary data.</text>
</comment>
<name>A0A2J8ADZ6_9CHLO</name>
<gene>
    <name evidence="2" type="ORF">TSOC_002514</name>
</gene>
<reference evidence="2 3" key="1">
    <citation type="journal article" date="2017" name="Mol. Biol. Evol.">
        <title>The 4-celled Tetrabaena socialis nuclear genome reveals the essential components for genetic control of cell number at the origin of multicellularity in the volvocine lineage.</title>
        <authorList>
            <person name="Featherston J."/>
            <person name="Arakaki Y."/>
            <person name="Hanschen E.R."/>
            <person name="Ferris P.J."/>
            <person name="Michod R.E."/>
            <person name="Olson B.J.S.C."/>
            <person name="Nozaki H."/>
            <person name="Durand P.M."/>
        </authorList>
    </citation>
    <scope>NUCLEOTIDE SEQUENCE [LARGE SCALE GENOMIC DNA]</scope>
    <source>
        <strain evidence="2 3">NIES-571</strain>
    </source>
</reference>
<sequence length="136" mass="15700">MMELLSNHEPHKAGHPHKDKLAETKRQEAAIHDALKHQQKEAKEAKEQKLQEEARQAKEERALKLEADVEAPHSKRALKEQRELIKQAEKTSSSKLCEHGVQRCRICFPHRDEAEKHHEHVRDLPLGAPPELEDEA</sequence>
<keyword evidence="3" id="KW-1185">Reference proteome</keyword>
<organism evidence="2 3">
    <name type="scientific">Tetrabaena socialis</name>
    <dbReference type="NCBI Taxonomy" id="47790"/>
    <lineage>
        <taxon>Eukaryota</taxon>
        <taxon>Viridiplantae</taxon>
        <taxon>Chlorophyta</taxon>
        <taxon>core chlorophytes</taxon>
        <taxon>Chlorophyceae</taxon>
        <taxon>CS clade</taxon>
        <taxon>Chlamydomonadales</taxon>
        <taxon>Tetrabaenaceae</taxon>
        <taxon>Tetrabaena</taxon>
    </lineage>
</organism>
<dbReference type="OrthoDB" id="513434at2759"/>
<feature type="region of interest" description="Disordered" evidence="1">
    <location>
        <begin position="1"/>
        <end position="78"/>
    </location>
</feature>
<evidence type="ECO:0000256" key="1">
    <source>
        <dbReference type="SAM" id="MobiDB-lite"/>
    </source>
</evidence>
<feature type="compositionally biased region" description="Basic and acidic residues" evidence="1">
    <location>
        <begin position="19"/>
        <end position="78"/>
    </location>
</feature>
<protein>
    <submittedName>
        <fullName evidence="2">Uncharacterized protein</fullName>
    </submittedName>
</protein>
<dbReference type="Proteomes" id="UP000236333">
    <property type="component" value="Unassembled WGS sequence"/>
</dbReference>
<accession>A0A2J8ADZ6</accession>
<feature type="region of interest" description="Disordered" evidence="1">
    <location>
        <begin position="114"/>
        <end position="136"/>
    </location>
</feature>
<feature type="compositionally biased region" description="Basic and acidic residues" evidence="1">
    <location>
        <begin position="114"/>
        <end position="123"/>
    </location>
</feature>
<proteinExistence type="predicted"/>
<dbReference type="EMBL" id="PGGS01000048">
    <property type="protein sequence ID" value="PNH10737.1"/>
    <property type="molecule type" value="Genomic_DNA"/>
</dbReference>
<evidence type="ECO:0000313" key="3">
    <source>
        <dbReference type="Proteomes" id="UP000236333"/>
    </source>
</evidence>
<dbReference type="AlphaFoldDB" id="A0A2J8ADZ6"/>
<evidence type="ECO:0000313" key="2">
    <source>
        <dbReference type="EMBL" id="PNH10737.1"/>
    </source>
</evidence>